<keyword evidence="5" id="KW-1003">Cell membrane</keyword>
<dbReference type="RefSeq" id="WP_073079481.1">
    <property type="nucleotide sequence ID" value="NZ_FQXV01000008.1"/>
</dbReference>
<reference evidence="7 8" key="1">
    <citation type="submission" date="2016-11" db="EMBL/GenBank/DDBJ databases">
        <authorList>
            <person name="Jaros S."/>
            <person name="Januszkiewicz K."/>
            <person name="Wedrychowicz H."/>
        </authorList>
    </citation>
    <scope>NUCLEOTIDE SEQUENCE [LARGE SCALE GENOMIC DNA]</scope>
    <source>
        <strain evidence="7 8">DSM 10068</strain>
    </source>
</reference>
<sequence>MSTFKNFLSDTAVLSGRMMRHNLRSIDTIITVVAMPVVMMLLTVYVFGGAMNTGGISYTNYVVPGIILMTIASGVAYAAFRLNNDVTAGIFDRFHSMPIAKSSILGGHVLSAVVFNAVSTVLVMLFAFLIGFRSDAGIVGWLLVIGFLLLCTLTLTWVAVLFGLLAKSAEGASVFSYFLLLLIFISPAFAPTGTMPGVIRAVAENQPFTSIVETVRALLLNQPAGNSALAAVLWCAGILLACYIASMRIYKHKIR</sequence>
<feature type="domain" description="ABC transmembrane type-2" evidence="6">
    <location>
        <begin position="27"/>
        <end position="253"/>
    </location>
</feature>
<feature type="transmembrane region" description="Helical" evidence="5">
    <location>
        <begin position="104"/>
        <end position="132"/>
    </location>
</feature>
<feature type="transmembrane region" description="Helical" evidence="5">
    <location>
        <begin position="138"/>
        <end position="165"/>
    </location>
</feature>
<dbReference type="GO" id="GO:0140359">
    <property type="term" value="F:ABC-type transporter activity"/>
    <property type="evidence" value="ECO:0007669"/>
    <property type="project" value="InterPro"/>
</dbReference>
<dbReference type="InterPro" id="IPR000412">
    <property type="entry name" value="ABC_2_transport"/>
</dbReference>
<evidence type="ECO:0000313" key="7">
    <source>
        <dbReference type="EMBL" id="SHI10908.1"/>
    </source>
</evidence>
<dbReference type="GO" id="GO:0043190">
    <property type="term" value="C:ATP-binding cassette (ABC) transporter complex"/>
    <property type="evidence" value="ECO:0007669"/>
    <property type="project" value="InterPro"/>
</dbReference>
<evidence type="ECO:0000313" key="8">
    <source>
        <dbReference type="Proteomes" id="UP000183995"/>
    </source>
</evidence>
<dbReference type="STRING" id="1123282.SAMN02745823_02491"/>
<keyword evidence="3 5" id="KW-1133">Transmembrane helix</keyword>
<protein>
    <recommendedName>
        <fullName evidence="5">Transport permease protein</fullName>
    </recommendedName>
</protein>
<dbReference type="EMBL" id="FQXV01000008">
    <property type="protein sequence ID" value="SHI10908.1"/>
    <property type="molecule type" value="Genomic_DNA"/>
</dbReference>
<evidence type="ECO:0000256" key="3">
    <source>
        <dbReference type="ARBA" id="ARBA00022989"/>
    </source>
</evidence>
<evidence type="ECO:0000256" key="4">
    <source>
        <dbReference type="ARBA" id="ARBA00023136"/>
    </source>
</evidence>
<feature type="transmembrane region" description="Helical" evidence="5">
    <location>
        <begin position="172"/>
        <end position="190"/>
    </location>
</feature>
<evidence type="ECO:0000256" key="5">
    <source>
        <dbReference type="RuleBase" id="RU361157"/>
    </source>
</evidence>
<feature type="transmembrane region" description="Helical" evidence="5">
    <location>
        <begin position="228"/>
        <end position="250"/>
    </location>
</feature>
<proteinExistence type="inferred from homology"/>
<gene>
    <name evidence="7" type="ORF">SAMN02745823_02491</name>
</gene>
<dbReference type="PIRSF" id="PIRSF006648">
    <property type="entry name" value="DrrB"/>
    <property type="match status" value="1"/>
</dbReference>
<keyword evidence="4 5" id="KW-0472">Membrane</keyword>
<dbReference type="InterPro" id="IPR013525">
    <property type="entry name" value="ABC2_TM"/>
</dbReference>
<feature type="transmembrane region" description="Helical" evidence="5">
    <location>
        <begin position="26"/>
        <end position="49"/>
    </location>
</feature>
<dbReference type="PANTHER" id="PTHR43229">
    <property type="entry name" value="NODULATION PROTEIN J"/>
    <property type="match status" value="1"/>
</dbReference>
<dbReference type="InterPro" id="IPR047817">
    <property type="entry name" value="ABC2_TM_bact-type"/>
</dbReference>
<keyword evidence="5" id="KW-0813">Transport</keyword>
<evidence type="ECO:0000259" key="6">
    <source>
        <dbReference type="PROSITE" id="PS51012"/>
    </source>
</evidence>
<comment type="similarity">
    <text evidence="5">Belongs to the ABC-2 integral membrane protein family.</text>
</comment>
<keyword evidence="2 5" id="KW-0812">Transmembrane</keyword>
<comment type="subcellular location">
    <subcellularLocation>
        <location evidence="5">Cell membrane</location>
        <topology evidence="5">Multi-pass membrane protein</topology>
    </subcellularLocation>
    <subcellularLocation>
        <location evidence="1">Membrane</location>
        <topology evidence="1">Multi-pass membrane protein</topology>
    </subcellularLocation>
</comment>
<dbReference type="OrthoDB" id="670210at2"/>
<evidence type="ECO:0000256" key="1">
    <source>
        <dbReference type="ARBA" id="ARBA00004141"/>
    </source>
</evidence>
<organism evidence="7 8">
    <name type="scientific">Sporobacter termitidis DSM 10068</name>
    <dbReference type="NCBI Taxonomy" id="1123282"/>
    <lineage>
        <taxon>Bacteria</taxon>
        <taxon>Bacillati</taxon>
        <taxon>Bacillota</taxon>
        <taxon>Clostridia</taxon>
        <taxon>Eubacteriales</taxon>
        <taxon>Oscillospiraceae</taxon>
        <taxon>Sporobacter</taxon>
    </lineage>
</organism>
<dbReference type="AlphaFoldDB" id="A0A1M5YGC8"/>
<dbReference type="Proteomes" id="UP000183995">
    <property type="component" value="Unassembled WGS sequence"/>
</dbReference>
<name>A0A1M5YGC8_9FIRM</name>
<keyword evidence="8" id="KW-1185">Reference proteome</keyword>
<accession>A0A1M5YGC8</accession>
<dbReference type="PROSITE" id="PS51012">
    <property type="entry name" value="ABC_TM2"/>
    <property type="match status" value="1"/>
</dbReference>
<evidence type="ECO:0000256" key="2">
    <source>
        <dbReference type="ARBA" id="ARBA00022692"/>
    </source>
</evidence>
<feature type="transmembrane region" description="Helical" evidence="5">
    <location>
        <begin position="61"/>
        <end position="83"/>
    </location>
</feature>
<dbReference type="Pfam" id="PF01061">
    <property type="entry name" value="ABC2_membrane"/>
    <property type="match status" value="1"/>
</dbReference>
<dbReference type="InterPro" id="IPR051784">
    <property type="entry name" value="Nod_factor_ABC_transporter"/>
</dbReference>
<dbReference type="PANTHER" id="PTHR43229:SF2">
    <property type="entry name" value="NODULATION PROTEIN J"/>
    <property type="match status" value="1"/>
</dbReference>